<feature type="transmembrane region" description="Helical" evidence="1">
    <location>
        <begin position="31"/>
        <end position="58"/>
    </location>
</feature>
<dbReference type="PANTHER" id="PTHR19271">
    <property type="entry name" value="CYTOCHROME B"/>
    <property type="match status" value="1"/>
</dbReference>
<evidence type="ECO:0000313" key="3">
    <source>
        <dbReference type="EMBL" id="SKA09126.1"/>
    </source>
</evidence>
<dbReference type="Pfam" id="PF00033">
    <property type="entry name" value="Cytochrome_B"/>
    <property type="match status" value="1"/>
</dbReference>
<dbReference type="GO" id="GO:0016020">
    <property type="term" value="C:membrane"/>
    <property type="evidence" value="ECO:0007669"/>
    <property type="project" value="InterPro"/>
</dbReference>
<feature type="transmembrane region" description="Helical" evidence="1">
    <location>
        <begin position="88"/>
        <end position="106"/>
    </location>
</feature>
<dbReference type="InterPro" id="IPR048259">
    <property type="entry name" value="Cytochrome_b_N_euk/bac"/>
</dbReference>
<name>A0A1T4QZS3_9FIRM</name>
<dbReference type="GO" id="GO:0009055">
    <property type="term" value="F:electron transfer activity"/>
    <property type="evidence" value="ECO:0007669"/>
    <property type="project" value="InterPro"/>
</dbReference>
<organism evidence="3 4">
    <name type="scientific">Carboxydocella sporoproducens DSM 16521</name>
    <dbReference type="NCBI Taxonomy" id="1121270"/>
    <lineage>
        <taxon>Bacteria</taxon>
        <taxon>Bacillati</taxon>
        <taxon>Bacillota</taxon>
        <taxon>Clostridia</taxon>
        <taxon>Eubacteriales</taxon>
        <taxon>Clostridiales Family XVI. Incertae Sedis</taxon>
        <taxon>Carboxydocella</taxon>
    </lineage>
</organism>
<dbReference type="PROSITE" id="PS51002">
    <property type="entry name" value="CYTB_NTER"/>
    <property type="match status" value="1"/>
</dbReference>
<dbReference type="EMBL" id="FUXM01000023">
    <property type="protein sequence ID" value="SKA09126.1"/>
    <property type="molecule type" value="Genomic_DNA"/>
</dbReference>
<dbReference type="Gene3D" id="1.20.810.10">
    <property type="entry name" value="Cytochrome Bc1 Complex, Chain C"/>
    <property type="match status" value="1"/>
</dbReference>
<evidence type="ECO:0000259" key="2">
    <source>
        <dbReference type="PROSITE" id="PS51002"/>
    </source>
</evidence>
<accession>A0A1T4QZS3</accession>
<keyword evidence="1" id="KW-0472">Membrane</keyword>
<dbReference type="GO" id="GO:0016491">
    <property type="term" value="F:oxidoreductase activity"/>
    <property type="evidence" value="ECO:0007669"/>
    <property type="project" value="InterPro"/>
</dbReference>
<feature type="transmembrane region" description="Helical" evidence="1">
    <location>
        <begin position="118"/>
        <end position="138"/>
    </location>
</feature>
<dbReference type="Proteomes" id="UP000189933">
    <property type="component" value="Unassembled WGS sequence"/>
</dbReference>
<dbReference type="RefSeq" id="WP_078665902.1">
    <property type="nucleotide sequence ID" value="NZ_FUXM01000023.1"/>
</dbReference>
<evidence type="ECO:0000313" key="4">
    <source>
        <dbReference type="Proteomes" id="UP000189933"/>
    </source>
</evidence>
<feature type="transmembrane region" description="Helical" evidence="1">
    <location>
        <begin position="144"/>
        <end position="162"/>
    </location>
</feature>
<dbReference type="InterPro" id="IPR005797">
    <property type="entry name" value="Cyt_b/b6_N"/>
</dbReference>
<keyword evidence="4" id="KW-1185">Reference proteome</keyword>
<dbReference type="AlphaFoldDB" id="A0A1T4QZS3"/>
<feature type="transmembrane region" description="Helical" evidence="1">
    <location>
        <begin position="183"/>
        <end position="205"/>
    </location>
</feature>
<dbReference type="InterPro" id="IPR016174">
    <property type="entry name" value="Di-haem_cyt_TM"/>
</dbReference>
<dbReference type="InterPro" id="IPR027387">
    <property type="entry name" value="Cytb/b6-like_sf"/>
</dbReference>
<gene>
    <name evidence="3" type="ORF">SAMN02745885_01868</name>
</gene>
<protein>
    <submittedName>
        <fullName evidence="3">Cytochrome b6</fullName>
    </submittedName>
</protein>
<reference evidence="4" key="1">
    <citation type="submission" date="2017-02" db="EMBL/GenBank/DDBJ databases">
        <authorList>
            <person name="Varghese N."/>
            <person name="Submissions S."/>
        </authorList>
    </citation>
    <scope>NUCLEOTIDE SEQUENCE [LARGE SCALE GENOMIC DNA]</scope>
    <source>
        <strain evidence="4">DSM 16521</strain>
    </source>
</reference>
<dbReference type="OrthoDB" id="9804503at2"/>
<keyword evidence="1" id="KW-1133">Transmembrane helix</keyword>
<dbReference type="CDD" id="cd00284">
    <property type="entry name" value="Cytochrome_b_N"/>
    <property type="match status" value="1"/>
</dbReference>
<feature type="domain" description="Cytochrome b/b6 N-terminal region profile" evidence="2">
    <location>
        <begin position="1"/>
        <end position="215"/>
    </location>
</feature>
<evidence type="ECO:0000256" key="1">
    <source>
        <dbReference type="SAM" id="Phobius"/>
    </source>
</evidence>
<dbReference type="PANTHER" id="PTHR19271:SF16">
    <property type="entry name" value="CYTOCHROME B"/>
    <property type="match status" value="1"/>
</dbReference>
<dbReference type="GO" id="GO:0022904">
    <property type="term" value="P:respiratory electron transport chain"/>
    <property type="evidence" value="ECO:0007669"/>
    <property type="project" value="InterPro"/>
</dbReference>
<proteinExistence type="predicted"/>
<dbReference type="PIRSF" id="PIRSF000032">
    <property type="entry name" value="Cytochrome_b6"/>
    <property type="match status" value="1"/>
</dbReference>
<keyword evidence="1" id="KW-0812">Transmembrane</keyword>
<sequence>MKAWLIERFGTGWLETWKEIKEHPVPPHALNPIYCLGGLTFLSFLIQAVTGIILALYYRPTPEEAYASIQFIMEQVSFGAMIRSVHHYAANIMVLLVMLHMLRVFYTGSFKKPRELNWVVGVLLYLLTLAFGFTGYLLPWDQVAYWASVVGTEIMGGIPVIGKYLMILARGGLKVTEFTLTRFYVAHVIILPLLAILLMGLHFLMVRLQGISEEL</sequence>
<dbReference type="SUPFAM" id="SSF81342">
    <property type="entry name" value="Transmembrane di-heme cytochromes"/>
    <property type="match status" value="1"/>
</dbReference>